<dbReference type="EMBL" id="CAACVJ010000251">
    <property type="protein sequence ID" value="VEP15303.1"/>
    <property type="molecule type" value="Genomic_DNA"/>
</dbReference>
<evidence type="ECO:0000313" key="1">
    <source>
        <dbReference type="EMBL" id="VEP15303.1"/>
    </source>
</evidence>
<proteinExistence type="predicted"/>
<organism evidence="1 2">
    <name type="scientific">Hyella patelloides LEGE 07179</name>
    <dbReference type="NCBI Taxonomy" id="945734"/>
    <lineage>
        <taxon>Bacteria</taxon>
        <taxon>Bacillati</taxon>
        <taxon>Cyanobacteriota</taxon>
        <taxon>Cyanophyceae</taxon>
        <taxon>Pleurocapsales</taxon>
        <taxon>Hyellaceae</taxon>
        <taxon>Hyella</taxon>
    </lineage>
</organism>
<protein>
    <submittedName>
        <fullName evidence="1">Uncharacterized protein</fullName>
    </submittedName>
</protein>
<dbReference type="RefSeq" id="WP_144874051.1">
    <property type="nucleotide sequence ID" value="NZ_LR214061.1"/>
</dbReference>
<dbReference type="Proteomes" id="UP000320055">
    <property type="component" value="Unassembled WGS sequence"/>
</dbReference>
<keyword evidence="2" id="KW-1185">Reference proteome</keyword>
<name>A0A563VVK1_9CYAN</name>
<gene>
    <name evidence="1" type="ORF">H1P_3240005</name>
</gene>
<sequence>MKLIFQQKYYAFYEELGNIAQSEKDFERALKLNLQQRNDGGCISILEQSATDVIVINQVS</sequence>
<accession>A0A563VVK1</accession>
<dbReference type="AlphaFoldDB" id="A0A563VVK1"/>
<reference evidence="1 2" key="1">
    <citation type="submission" date="2019-01" db="EMBL/GenBank/DDBJ databases">
        <authorList>
            <person name="Brito A."/>
        </authorList>
    </citation>
    <scope>NUCLEOTIDE SEQUENCE [LARGE SCALE GENOMIC DNA]</scope>
    <source>
        <strain evidence="1">1</strain>
    </source>
</reference>
<evidence type="ECO:0000313" key="2">
    <source>
        <dbReference type="Proteomes" id="UP000320055"/>
    </source>
</evidence>